<gene>
    <name evidence="2" type="ORF">L21SP3_00094</name>
</gene>
<evidence type="ECO:0000313" key="2">
    <source>
        <dbReference type="EMBL" id="AQQ08318.1"/>
    </source>
</evidence>
<dbReference type="OrthoDB" id="155529at2"/>
<dbReference type="PANTHER" id="PTHR14859:SF1">
    <property type="entry name" value="PGAP2-INTERACTING PROTEIN"/>
    <property type="match status" value="1"/>
</dbReference>
<dbReference type="AlphaFoldDB" id="A0A1Q2HLH4"/>
<evidence type="ECO:0000313" key="3">
    <source>
        <dbReference type="Proteomes" id="UP000188273"/>
    </source>
</evidence>
<dbReference type="Gene3D" id="3.60.10.10">
    <property type="entry name" value="Endonuclease/exonuclease/phosphatase"/>
    <property type="match status" value="1"/>
</dbReference>
<accession>A0A1Q2HLH4</accession>
<dbReference type="InterPro" id="IPR005135">
    <property type="entry name" value="Endo/exonuclease/phosphatase"/>
</dbReference>
<dbReference type="GO" id="GO:0006506">
    <property type="term" value="P:GPI anchor biosynthetic process"/>
    <property type="evidence" value="ECO:0007669"/>
    <property type="project" value="TreeGrafter"/>
</dbReference>
<dbReference type="GO" id="GO:0016020">
    <property type="term" value="C:membrane"/>
    <property type="evidence" value="ECO:0007669"/>
    <property type="project" value="GOC"/>
</dbReference>
<dbReference type="Gene3D" id="3.40.720.10">
    <property type="entry name" value="Alkaline Phosphatase, subunit A"/>
    <property type="match status" value="1"/>
</dbReference>
<keyword evidence="3" id="KW-1185">Reference proteome</keyword>
<dbReference type="KEGG" id="pbu:L21SP3_00094"/>
<dbReference type="GO" id="GO:0003824">
    <property type="term" value="F:catalytic activity"/>
    <property type="evidence" value="ECO:0007669"/>
    <property type="project" value="InterPro"/>
</dbReference>
<reference evidence="3" key="1">
    <citation type="submission" date="2017-02" db="EMBL/GenBank/DDBJ databases">
        <title>Comparative genomics and description of representatives of a novel lineage of planctomycetes thriving in anoxic sediments.</title>
        <authorList>
            <person name="Spring S."/>
            <person name="Bunk B."/>
            <person name="Sproer C."/>
            <person name="Klenk H.-P."/>
        </authorList>
    </citation>
    <scope>NUCLEOTIDE SEQUENCE [LARGE SCALE GENOMIC DNA]</scope>
    <source>
        <strain evidence="3">L21-RPul-D3</strain>
    </source>
</reference>
<proteinExistence type="predicted"/>
<sequence>MLHKPEMIFRQIKGFFSKSRWLVHLLGLKYVSKDSEKRGLVLVQIDALSRKQLESAISTGKMPFVKSLIENQYYKIWNHYSGIPCATPGAQGELFYGIKGYVPSFSFYDKKTKRIFAMFNPAEAREIQSRMEKLGSGLFEGGSAYSNIFTGSAKEPHFCIAQIKLSEVFRLRRTIRFLAAVIFHSFSLLRVAGLLIVEFSLALIDFFRGLTAGENLWKELKFVPSRVGLCILLREIIIISSKLDMTRGMPIIQLNLIGYHEQSHRRGASSKYALWTLKGIDNSIKRVWKSSIKAEKEYDFWIYSDHGQVDSVSYEGYFGESIQETVRDALIPEGGVSDENRSNKHLTFLNRLGWRLNKRKPEQPAESKESSEVIVTDIAPEAQVYLPEEMKKQKRKAAEKLIATGKIPLIFFCENEKVLAMNSESEFEITPGMKEFFDNEFVPEELAEDFINKCRNENAGDLIISGYQGRTLPYFTFKKENGSHGGIHEEEYTGFALTPENDPFRMKDKDYLRPLDLRKAAFEVLGKSDTSQIKSQEKAETMQQDVLRVMTYNVHSCVGMDGKLSPLRIARVLEQYNPDIVCLQELDVGREKTGQKDQTKIIAEILEMDHFFLPALEYEEEQYGDAILSRFPMKLLKSDLLSGNCSRYDNEPRGALLAEIDISGKKVQIINTHLGLTGKNQKTQLEDLLGEGWKCGAGSDENILLCGDFNFDPRSSLYSKCTEIFREAIPDSSQYNTYCGRHPFLRIDHIFYKGKLKPVKCSAGDSDLDRIASDHRPLTADFVFSD</sequence>
<organism evidence="2 3">
    <name type="scientific">Sedimentisphaera cyanobacteriorum</name>
    <dbReference type="NCBI Taxonomy" id="1940790"/>
    <lineage>
        <taxon>Bacteria</taxon>
        <taxon>Pseudomonadati</taxon>
        <taxon>Planctomycetota</taxon>
        <taxon>Phycisphaerae</taxon>
        <taxon>Sedimentisphaerales</taxon>
        <taxon>Sedimentisphaeraceae</taxon>
        <taxon>Sedimentisphaera</taxon>
    </lineage>
</organism>
<dbReference type="InterPro" id="IPR036691">
    <property type="entry name" value="Endo/exonu/phosph_ase_sf"/>
</dbReference>
<dbReference type="RefSeq" id="WP_077538473.1">
    <property type="nucleotide sequence ID" value="NZ_CP019633.1"/>
</dbReference>
<dbReference type="Proteomes" id="UP000188273">
    <property type="component" value="Chromosome"/>
</dbReference>
<dbReference type="InterPro" id="IPR051916">
    <property type="entry name" value="GPI-anchor_lipid_remodeler"/>
</dbReference>
<dbReference type="STRING" id="1940790.L21SP3_00094"/>
<dbReference type="EMBL" id="CP019633">
    <property type="protein sequence ID" value="AQQ08318.1"/>
    <property type="molecule type" value="Genomic_DNA"/>
</dbReference>
<name>A0A1Q2HLH4_9BACT</name>
<dbReference type="SUPFAM" id="SSF53649">
    <property type="entry name" value="Alkaline phosphatase-like"/>
    <property type="match status" value="1"/>
</dbReference>
<protein>
    <submittedName>
        <fullName evidence="2">Exodeoxyribonuclease III (Xth)</fullName>
    </submittedName>
</protein>
<dbReference type="Pfam" id="PF03372">
    <property type="entry name" value="Exo_endo_phos"/>
    <property type="match status" value="1"/>
</dbReference>
<dbReference type="PANTHER" id="PTHR14859">
    <property type="entry name" value="CALCOFLUOR WHITE HYPERSENSITIVE PROTEIN PRECURSOR"/>
    <property type="match status" value="1"/>
</dbReference>
<feature type="domain" description="Endonuclease/exonuclease/phosphatase" evidence="1">
    <location>
        <begin position="550"/>
        <end position="775"/>
    </location>
</feature>
<dbReference type="SUPFAM" id="SSF56219">
    <property type="entry name" value="DNase I-like"/>
    <property type="match status" value="1"/>
</dbReference>
<dbReference type="InterPro" id="IPR017850">
    <property type="entry name" value="Alkaline_phosphatase_core_sf"/>
</dbReference>
<evidence type="ECO:0000259" key="1">
    <source>
        <dbReference type="Pfam" id="PF03372"/>
    </source>
</evidence>